<dbReference type="KEGG" id="eiv:EIN_250630"/>
<dbReference type="AlphaFoldDB" id="A0A0A1UGI8"/>
<dbReference type="OrthoDB" id="29038at2759"/>
<evidence type="ECO:0000313" key="2">
    <source>
        <dbReference type="Proteomes" id="UP000014680"/>
    </source>
</evidence>
<dbReference type="GeneID" id="14893947"/>
<keyword evidence="2" id="KW-1185">Reference proteome</keyword>
<organism evidence="1 2">
    <name type="scientific">Entamoeba invadens IP1</name>
    <dbReference type="NCBI Taxonomy" id="370355"/>
    <lineage>
        <taxon>Eukaryota</taxon>
        <taxon>Amoebozoa</taxon>
        <taxon>Evosea</taxon>
        <taxon>Archamoebae</taxon>
        <taxon>Mastigamoebida</taxon>
        <taxon>Entamoebidae</taxon>
        <taxon>Entamoeba</taxon>
    </lineage>
</organism>
<reference evidence="1 2" key="1">
    <citation type="submission" date="2012-10" db="EMBL/GenBank/DDBJ databases">
        <authorList>
            <person name="Zafar N."/>
            <person name="Inman J."/>
            <person name="Hall N."/>
            <person name="Lorenzi H."/>
            <person name="Caler E."/>
        </authorList>
    </citation>
    <scope>NUCLEOTIDE SEQUENCE [LARGE SCALE GENOMIC DNA]</scope>
    <source>
        <strain evidence="1 2">IP1</strain>
    </source>
</reference>
<protein>
    <recommendedName>
        <fullName evidence="3">TLDc domain-containing protein</fullName>
    </recommendedName>
</protein>
<name>A0A0A1UGI8_ENTIV</name>
<gene>
    <name evidence="1" type="ORF">EIN_250630</name>
</gene>
<dbReference type="EMBL" id="KB206169">
    <property type="protein sequence ID" value="ELP94949.1"/>
    <property type="molecule type" value="Genomic_DNA"/>
</dbReference>
<dbReference type="VEuPathDB" id="AmoebaDB:EIN_250630"/>
<evidence type="ECO:0008006" key="3">
    <source>
        <dbReference type="Google" id="ProtNLM"/>
    </source>
</evidence>
<accession>A0A0A1UGI8</accession>
<dbReference type="RefSeq" id="XP_004261720.1">
    <property type="nucleotide sequence ID" value="XM_004261672.1"/>
</dbReference>
<dbReference type="Proteomes" id="UP000014680">
    <property type="component" value="Unassembled WGS sequence"/>
</dbReference>
<sequence length="275" mass="31230">MGNVQNKYRVYDKSLTPTFTDSLHYEDLGKLQVKSFTKSHKKIRTGSLKSKKSSTPKNLSCSTQFQSDFDSSFSVPVFNKVSLSTGLSAPLKHGSPYSSLSGSPRTFMDNNTQDEIQLIPKLSAITKKENYNIIYNSAVDELSSRNFNSKVYGKSDVTVIVTLVDGQSFGCYQEEVMSFMDNSTNKKFYIFNTFLMNKIRRHRVISAPETTLHLNTEKNLVFTCNGAFWITSENLVYFHPAMDKVFNIPSKTNPICINSFFKPLKIRSVVAMNWF</sequence>
<evidence type="ECO:0000313" key="1">
    <source>
        <dbReference type="EMBL" id="ELP94949.1"/>
    </source>
</evidence>
<proteinExistence type="predicted"/>